<accession>A0AB39YZF2</accession>
<dbReference type="InterPro" id="IPR010512">
    <property type="entry name" value="DUF1091"/>
</dbReference>
<dbReference type="GeneID" id="108006019"/>
<evidence type="ECO:0000256" key="1">
    <source>
        <dbReference type="SAM" id="SignalP"/>
    </source>
</evidence>
<dbReference type="Pfam" id="PF06477">
    <property type="entry name" value="DUF1091"/>
    <property type="match status" value="1"/>
</dbReference>
<keyword evidence="2" id="KW-1185">Reference proteome</keyword>
<dbReference type="CTD" id="3772145"/>
<dbReference type="RefSeq" id="XP_016924952.4">
    <property type="nucleotide sequence ID" value="XM_017069463.4"/>
</dbReference>
<dbReference type="PANTHER" id="PTHR21112">
    <property type="entry name" value="CHEMOSENSORY PROTEIN A 29A-RELATED"/>
    <property type="match status" value="1"/>
</dbReference>
<gene>
    <name evidence="3" type="primary">CheA86a</name>
</gene>
<dbReference type="Proteomes" id="UP001652628">
    <property type="component" value="Chromosome 3"/>
</dbReference>
<evidence type="ECO:0000313" key="2">
    <source>
        <dbReference type="Proteomes" id="UP001652628"/>
    </source>
</evidence>
<dbReference type="PANTHER" id="PTHR21112:SF0">
    <property type="entry name" value="CHEMOSENSORY PROTEIN A 29A-RELATED"/>
    <property type="match status" value="1"/>
</dbReference>
<reference evidence="3" key="1">
    <citation type="submission" date="2025-08" db="UniProtKB">
        <authorList>
            <consortium name="RefSeq"/>
        </authorList>
    </citation>
    <scope>IDENTIFICATION</scope>
</reference>
<keyword evidence="1" id="KW-0732">Signal</keyword>
<name>A0AB39YZF2_DROSZ</name>
<feature type="chain" id="PRO_5046410639" evidence="1">
    <location>
        <begin position="19"/>
        <end position="187"/>
    </location>
</feature>
<sequence>MLTFIVFVFLMVIPKALFQIPMSYEANFVSIAGAPNSLPFDMTQLRLIGRERVLNGTFKILEDFDDEHYKFAVDIYTNSARDGNFKLMPLAMPSQGVCTMFKKHGDYLRDSVKHGINTDLYINTTACVFPKGTYYLKNVTINVKRWPTIMPRGHCRHVGKFYKDGVYVGSYNITSSIEDRIPTFFGS</sequence>
<evidence type="ECO:0000313" key="3">
    <source>
        <dbReference type="RefSeq" id="XP_016924952.4"/>
    </source>
</evidence>
<proteinExistence type="predicted"/>
<organism evidence="2 3">
    <name type="scientific">Drosophila suzukii</name>
    <name type="common">Spotted-wing drosophila fruit fly</name>
    <dbReference type="NCBI Taxonomy" id="28584"/>
    <lineage>
        <taxon>Eukaryota</taxon>
        <taxon>Metazoa</taxon>
        <taxon>Ecdysozoa</taxon>
        <taxon>Arthropoda</taxon>
        <taxon>Hexapoda</taxon>
        <taxon>Insecta</taxon>
        <taxon>Pterygota</taxon>
        <taxon>Neoptera</taxon>
        <taxon>Endopterygota</taxon>
        <taxon>Diptera</taxon>
        <taxon>Brachycera</taxon>
        <taxon>Muscomorpha</taxon>
        <taxon>Ephydroidea</taxon>
        <taxon>Drosophilidae</taxon>
        <taxon>Drosophila</taxon>
        <taxon>Sophophora</taxon>
    </lineage>
</organism>
<feature type="signal peptide" evidence="1">
    <location>
        <begin position="1"/>
        <end position="18"/>
    </location>
</feature>
<protein>
    <submittedName>
        <fullName evidence="3">Uncharacterized protein CheA86a</fullName>
    </submittedName>
</protein>
<dbReference type="AlphaFoldDB" id="A0AB39YZF2"/>